<dbReference type="GeneID" id="93376090"/>
<protein>
    <submittedName>
        <fullName evidence="2">Uncharacterized protein</fullName>
    </submittedName>
</protein>
<dbReference type="Pfam" id="PF19901">
    <property type="entry name" value="DUF6374"/>
    <property type="match status" value="1"/>
</dbReference>
<dbReference type="RefSeq" id="WP_155239416.1">
    <property type="nucleotide sequence ID" value="NZ_AP017900.1"/>
</dbReference>
<sequence>MPELSRRDWATMNLQEVQRQLLKAASFGKVLSPEQLENAAGKIGEGLRIFLEETDHLS</sequence>
<dbReference type="EMBL" id="BBYQ01000080">
    <property type="protein sequence ID" value="GAP30413.1"/>
    <property type="molecule type" value="Genomic_DNA"/>
</dbReference>
<reference evidence="2 3" key="2">
    <citation type="journal article" date="2016" name="Genome Announc.">
        <title>Draft Genome Sequence of Erythromycin- and Oxytetracycline-Sensitive Nocardia seriolae Strain U-1 (NBRC 110359).</title>
        <authorList>
            <person name="Imajoh M."/>
            <person name="Sukeda M."/>
            <person name="Shimizu M."/>
            <person name="Yamane J."/>
            <person name="Ohnishi K."/>
            <person name="Oshima S."/>
        </authorList>
    </citation>
    <scope>NUCLEOTIDE SEQUENCE [LARGE SCALE GENOMIC DNA]</scope>
    <source>
        <strain evidence="2 3">U-1</strain>
    </source>
</reference>
<keyword evidence="3" id="KW-1185">Reference proteome</keyword>
<evidence type="ECO:0000313" key="4">
    <source>
        <dbReference type="Proteomes" id="UP000180166"/>
    </source>
</evidence>
<reference evidence="3" key="1">
    <citation type="submission" date="2015-07" db="EMBL/GenBank/DDBJ databases">
        <title>Nocardia seriolae U-1 whole genome shotgun sequence.</title>
        <authorList>
            <person name="Imajoh M."/>
            <person name="Fukumoto Y."/>
            <person name="Sukeda M."/>
            <person name="Yamane J."/>
            <person name="Yamasaki K."/>
            <person name="Shimizu M."/>
            <person name="Ohnishi K."/>
            <person name="Oshima S."/>
        </authorList>
    </citation>
    <scope>NUCLEOTIDE SEQUENCE [LARGE SCALE GENOMIC DNA]</scope>
    <source>
        <strain evidence="3">U-1</strain>
    </source>
</reference>
<gene>
    <name evidence="1" type="ORF">NS506_03855</name>
    <name evidence="2" type="ORF">NSK11_contig00080-0009</name>
</gene>
<organism evidence="2 3">
    <name type="scientific">Nocardia seriolae</name>
    <dbReference type="NCBI Taxonomy" id="37332"/>
    <lineage>
        <taxon>Bacteria</taxon>
        <taxon>Bacillati</taxon>
        <taxon>Actinomycetota</taxon>
        <taxon>Actinomycetes</taxon>
        <taxon>Mycobacteriales</taxon>
        <taxon>Nocardiaceae</taxon>
        <taxon>Nocardia</taxon>
    </lineage>
</organism>
<accession>A0A0B8N938</accession>
<proteinExistence type="predicted"/>
<dbReference type="KEGG" id="nsr:NS506_03855"/>
<dbReference type="Proteomes" id="UP000037179">
    <property type="component" value="Unassembled WGS sequence"/>
</dbReference>
<evidence type="ECO:0000313" key="2">
    <source>
        <dbReference type="EMBL" id="GAP30413.1"/>
    </source>
</evidence>
<dbReference type="OrthoDB" id="4560608at2"/>
<reference evidence="1 4" key="3">
    <citation type="submission" date="2016-10" db="EMBL/GenBank/DDBJ databases">
        <title>Genome sequence of Nocardia seriolae strain EM150506, isolated from Anguila japonica.</title>
        <authorList>
            <person name="Han H.-J."/>
        </authorList>
    </citation>
    <scope>NUCLEOTIDE SEQUENCE [LARGE SCALE GENOMIC DNA]</scope>
    <source>
        <strain evidence="1 4">EM150506</strain>
    </source>
</reference>
<dbReference type="EMBL" id="CP017839">
    <property type="protein sequence ID" value="APA97904.1"/>
    <property type="molecule type" value="Genomic_DNA"/>
</dbReference>
<dbReference type="InterPro" id="IPR045954">
    <property type="entry name" value="DUF6374"/>
</dbReference>
<evidence type="ECO:0000313" key="1">
    <source>
        <dbReference type="EMBL" id="APA97904.1"/>
    </source>
</evidence>
<evidence type="ECO:0000313" key="3">
    <source>
        <dbReference type="Proteomes" id="UP000037179"/>
    </source>
</evidence>
<dbReference type="Proteomes" id="UP000180166">
    <property type="component" value="Chromosome"/>
</dbReference>
<dbReference type="AlphaFoldDB" id="A0A0B8N938"/>
<name>A0A0B8N938_9NOCA</name>